<evidence type="ECO:0000256" key="2">
    <source>
        <dbReference type="ARBA" id="ARBA00012513"/>
    </source>
</evidence>
<evidence type="ECO:0000256" key="6">
    <source>
        <dbReference type="ARBA" id="ARBA00022741"/>
    </source>
</evidence>
<evidence type="ECO:0000313" key="14">
    <source>
        <dbReference type="EMBL" id="TRY70454.1"/>
    </source>
</evidence>
<evidence type="ECO:0000313" key="15">
    <source>
        <dbReference type="Proteomes" id="UP000318571"/>
    </source>
</evidence>
<sequence>MASPQRDSFEKAYKVGHVLGKGGFGIVYAGINGVRVPMEVCLMSNVCHLPGVVNLIDCFERHDSYIIVMERPEPCKDLFDFITEKGMLEEELAQNFFRQVVQTVIACHRKGVIHRDIKDENLLVDLKTMKLKLIDFGSGSYLRSGFYTDFDGTRVYAPPEWIRLSRYGGEEATVWSLGILLFDMVCGDIPFETDEQICRAELRFRSRLSHECQDLIRRCLRVQAEHRPTLEEILKHPWLRHTSASAPSSSLSSSIPSLAGTSTSPPSSMRHHHSHLQPTSRQPGLPIPRHVHAKKTPIGGVHHQSLNSVGSSISGLMSAESSAGSTRIPTRTTPLLGDSTRNNGLLLRHHHQQHQHQHPLSEAVAMDVLESCHDESVATLTSSSPPSPAISCRVKVEQMEQSGVAVEVPSPVEALPLLTTT</sequence>
<dbReference type="GO" id="GO:0004674">
    <property type="term" value="F:protein serine/threonine kinase activity"/>
    <property type="evidence" value="ECO:0007669"/>
    <property type="project" value="UniProtKB-KW"/>
</dbReference>
<evidence type="ECO:0000256" key="12">
    <source>
        <dbReference type="SAM" id="MobiDB-lite"/>
    </source>
</evidence>
<keyword evidence="6" id="KW-0547">Nucleotide-binding</keyword>
<dbReference type="CDD" id="cd14005">
    <property type="entry name" value="STKc_PIM"/>
    <property type="match status" value="1"/>
</dbReference>
<dbReference type="PROSITE" id="PS50011">
    <property type="entry name" value="PROTEIN_KINASE_DOM"/>
    <property type="match status" value="1"/>
</dbReference>
<dbReference type="GO" id="GO:0030430">
    <property type="term" value="C:host cell cytoplasm"/>
    <property type="evidence" value="ECO:0007669"/>
    <property type="project" value="UniProtKB-SubCell"/>
</dbReference>
<protein>
    <recommendedName>
        <fullName evidence="3">Serine/threonine-protein kinase 1</fullName>
        <ecNumber evidence="2">2.7.11.1</ecNumber>
    </recommendedName>
</protein>
<dbReference type="STRING" id="6832.A0A553NYE3"/>
<evidence type="ECO:0000256" key="4">
    <source>
        <dbReference type="ARBA" id="ARBA00022527"/>
    </source>
</evidence>
<comment type="caution">
    <text evidence="14">The sequence shown here is derived from an EMBL/GenBank/DDBJ whole genome shotgun (WGS) entry which is preliminary data.</text>
</comment>
<evidence type="ECO:0000259" key="13">
    <source>
        <dbReference type="PROSITE" id="PS50011"/>
    </source>
</evidence>
<proteinExistence type="predicted"/>
<dbReference type="InterPro" id="IPR011009">
    <property type="entry name" value="Kinase-like_dom_sf"/>
</dbReference>
<evidence type="ECO:0000256" key="9">
    <source>
        <dbReference type="ARBA" id="ARBA00023200"/>
    </source>
</evidence>
<dbReference type="GO" id="GO:0005524">
    <property type="term" value="F:ATP binding"/>
    <property type="evidence" value="ECO:0007669"/>
    <property type="project" value="UniProtKB-KW"/>
</dbReference>
<evidence type="ECO:0000256" key="3">
    <source>
        <dbReference type="ARBA" id="ARBA00016885"/>
    </source>
</evidence>
<keyword evidence="15" id="KW-1185">Reference proteome</keyword>
<dbReference type="GO" id="GO:0005737">
    <property type="term" value="C:cytoplasm"/>
    <property type="evidence" value="ECO:0007669"/>
    <property type="project" value="TreeGrafter"/>
</dbReference>
<dbReference type="OMA" id="ESCHDES"/>
<dbReference type="SMART" id="SM00220">
    <property type="entry name" value="S_TKc"/>
    <property type="match status" value="1"/>
</dbReference>
<dbReference type="Pfam" id="PF00069">
    <property type="entry name" value="Pkinase"/>
    <property type="match status" value="1"/>
</dbReference>
<feature type="non-terminal residue" evidence="14">
    <location>
        <position position="421"/>
    </location>
</feature>
<dbReference type="PANTHER" id="PTHR22984">
    <property type="entry name" value="SERINE/THREONINE-PROTEIN KINASE PIM"/>
    <property type="match status" value="1"/>
</dbReference>
<dbReference type="InterPro" id="IPR051138">
    <property type="entry name" value="PIM_Ser/Thr_kinase"/>
</dbReference>
<evidence type="ECO:0000256" key="10">
    <source>
        <dbReference type="ARBA" id="ARBA00047899"/>
    </source>
</evidence>
<comment type="catalytic activity">
    <reaction evidence="10">
        <text>L-threonyl-[protein] + ATP = O-phospho-L-threonyl-[protein] + ADP + H(+)</text>
        <dbReference type="Rhea" id="RHEA:46608"/>
        <dbReference type="Rhea" id="RHEA-COMP:11060"/>
        <dbReference type="Rhea" id="RHEA-COMP:11605"/>
        <dbReference type="ChEBI" id="CHEBI:15378"/>
        <dbReference type="ChEBI" id="CHEBI:30013"/>
        <dbReference type="ChEBI" id="CHEBI:30616"/>
        <dbReference type="ChEBI" id="CHEBI:61977"/>
        <dbReference type="ChEBI" id="CHEBI:456216"/>
        <dbReference type="EC" id="2.7.11.1"/>
    </reaction>
</comment>
<evidence type="ECO:0000256" key="1">
    <source>
        <dbReference type="ARBA" id="ARBA00004192"/>
    </source>
</evidence>
<dbReference type="PANTHER" id="PTHR22984:SF25">
    <property type="entry name" value="PROTEIN KINASE DOMAIN-CONTAINING PROTEIN"/>
    <property type="match status" value="1"/>
</dbReference>
<evidence type="ECO:0000256" key="8">
    <source>
        <dbReference type="ARBA" id="ARBA00022840"/>
    </source>
</evidence>
<dbReference type="AlphaFoldDB" id="A0A553NYE3"/>
<dbReference type="PROSITE" id="PS00108">
    <property type="entry name" value="PROTEIN_KINASE_ST"/>
    <property type="match status" value="1"/>
</dbReference>
<comment type="subcellular location">
    <subcellularLocation>
        <location evidence="1">Host cytoplasm</location>
    </subcellularLocation>
</comment>
<dbReference type="SUPFAM" id="SSF56112">
    <property type="entry name" value="Protein kinase-like (PK-like)"/>
    <property type="match status" value="1"/>
</dbReference>
<dbReference type="InterPro" id="IPR000719">
    <property type="entry name" value="Prot_kinase_dom"/>
</dbReference>
<dbReference type="Gene3D" id="3.30.200.20">
    <property type="entry name" value="Phosphorylase Kinase, domain 1"/>
    <property type="match status" value="2"/>
</dbReference>
<feature type="compositionally biased region" description="Low complexity" evidence="12">
    <location>
        <begin position="245"/>
        <end position="268"/>
    </location>
</feature>
<comment type="catalytic activity">
    <reaction evidence="11">
        <text>L-seryl-[protein] + ATP = O-phospho-L-seryl-[protein] + ADP + H(+)</text>
        <dbReference type="Rhea" id="RHEA:17989"/>
        <dbReference type="Rhea" id="RHEA-COMP:9863"/>
        <dbReference type="Rhea" id="RHEA-COMP:11604"/>
        <dbReference type="ChEBI" id="CHEBI:15378"/>
        <dbReference type="ChEBI" id="CHEBI:29999"/>
        <dbReference type="ChEBI" id="CHEBI:30616"/>
        <dbReference type="ChEBI" id="CHEBI:83421"/>
        <dbReference type="ChEBI" id="CHEBI:456216"/>
        <dbReference type="EC" id="2.7.11.1"/>
    </reaction>
</comment>
<reference evidence="14 15" key="1">
    <citation type="journal article" date="2018" name="Nat. Ecol. Evol.">
        <title>Genomic signatures of mitonuclear coevolution across populations of Tigriopus californicus.</title>
        <authorList>
            <person name="Barreto F.S."/>
            <person name="Watson E.T."/>
            <person name="Lima T.G."/>
            <person name="Willett C.S."/>
            <person name="Edmands S."/>
            <person name="Li W."/>
            <person name="Burton R.S."/>
        </authorList>
    </citation>
    <scope>NUCLEOTIDE SEQUENCE [LARGE SCALE GENOMIC DNA]</scope>
    <source>
        <strain evidence="14 15">San Diego</strain>
    </source>
</reference>
<organism evidence="14 15">
    <name type="scientific">Tigriopus californicus</name>
    <name type="common">Marine copepod</name>
    <dbReference type="NCBI Taxonomy" id="6832"/>
    <lineage>
        <taxon>Eukaryota</taxon>
        <taxon>Metazoa</taxon>
        <taxon>Ecdysozoa</taxon>
        <taxon>Arthropoda</taxon>
        <taxon>Crustacea</taxon>
        <taxon>Multicrustacea</taxon>
        <taxon>Hexanauplia</taxon>
        <taxon>Copepoda</taxon>
        <taxon>Harpacticoida</taxon>
        <taxon>Harpacticidae</taxon>
        <taxon>Tigriopus</taxon>
    </lineage>
</organism>
<accession>A0A553NYE3</accession>
<evidence type="ECO:0000256" key="11">
    <source>
        <dbReference type="ARBA" id="ARBA00048679"/>
    </source>
</evidence>
<keyword evidence="4" id="KW-0723">Serine/threonine-protein kinase</keyword>
<dbReference type="Proteomes" id="UP000318571">
    <property type="component" value="Chromosome 9"/>
</dbReference>
<dbReference type="FunFam" id="1.10.510.10:FF:000708">
    <property type="entry name" value="serine/threonine-protein kinase par-1-like"/>
    <property type="match status" value="1"/>
</dbReference>
<name>A0A553NYE3_TIGCA</name>
<feature type="region of interest" description="Disordered" evidence="12">
    <location>
        <begin position="245"/>
        <end position="292"/>
    </location>
</feature>
<keyword evidence="5" id="KW-0808">Transferase</keyword>
<evidence type="ECO:0000256" key="5">
    <source>
        <dbReference type="ARBA" id="ARBA00022679"/>
    </source>
</evidence>
<gene>
    <name evidence="14" type="ORF">TCAL_02387</name>
</gene>
<keyword evidence="7" id="KW-0418">Kinase</keyword>
<feature type="domain" description="Protein kinase" evidence="13">
    <location>
        <begin position="13"/>
        <end position="239"/>
    </location>
</feature>
<dbReference type="InterPro" id="IPR008271">
    <property type="entry name" value="Ser/Thr_kinase_AS"/>
</dbReference>
<dbReference type="EMBL" id="VCGU01000009">
    <property type="protein sequence ID" value="TRY70454.1"/>
    <property type="molecule type" value="Genomic_DNA"/>
</dbReference>
<keyword evidence="8" id="KW-0067">ATP-binding</keyword>
<dbReference type="Gene3D" id="1.10.510.10">
    <property type="entry name" value="Transferase(Phosphotransferase) domain 1"/>
    <property type="match status" value="1"/>
</dbReference>
<dbReference type="EC" id="2.7.11.1" evidence="2"/>
<keyword evidence="9" id="KW-1035">Host cytoplasm</keyword>
<evidence type="ECO:0000256" key="7">
    <source>
        <dbReference type="ARBA" id="ARBA00022777"/>
    </source>
</evidence>